<reference evidence="9 10" key="1">
    <citation type="journal article" date="2020" name="ISME J.">
        <title>Comparative genomics reveals insights into cyanobacterial evolution and habitat adaptation.</title>
        <authorList>
            <person name="Chen M.Y."/>
            <person name="Teng W.K."/>
            <person name="Zhao L."/>
            <person name="Hu C.X."/>
            <person name="Zhou Y.K."/>
            <person name="Han B.P."/>
            <person name="Song L.R."/>
            <person name="Shu W.S."/>
        </authorList>
    </citation>
    <scope>NUCLEOTIDE SEQUENCE [LARGE SCALE GENOMIC DNA]</scope>
    <source>
        <strain evidence="9 10">FACHB-119</strain>
    </source>
</reference>
<keyword evidence="1 6" id="KW-0963">Cytoplasm</keyword>
<evidence type="ECO:0000259" key="8">
    <source>
        <dbReference type="SMART" id="SM00859"/>
    </source>
</evidence>
<evidence type="ECO:0000313" key="10">
    <source>
        <dbReference type="Proteomes" id="UP000661112"/>
    </source>
</evidence>
<dbReference type="Gene3D" id="3.30.360.10">
    <property type="entry name" value="Dihydrodipicolinate Reductase, domain 2"/>
    <property type="match status" value="1"/>
</dbReference>
<evidence type="ECO:0000256" key="5">
    <source>
        <dbReference type="ARBA" id="ARBA00023002"/>
    </source>
</evidence>
<dbReference type="PANTHER" id="PTHR32338">
    <property type="entry name" value="N-ACETYL-GAMMA-GLUTAMYL-PHOSPHATE REDUCTASE, CHLOROPLASTIC-RELATED-RELATED"/>
    <property type="match status" value="1"/>
</dbReference>
<dbReference type="Gene3D" id="3.40.50.720">
    <property type="entry name" value="NAD(P)-binding Rossmann-like Domain"/>
    <property type="match status" value="1"/>
</dbReference>
<dbReference type="RefSeq" id="WP_190465500.1">
    <property type="nucleotide sequence ID" value="NZ_JACJSG010000001.1"/>
</dbReference>
<dbReference type="PROSITE" id="PS01224">
    <property type="entry name" value="ARGC"/>
    <property type="match status" value="1"/>
</dbReference>
<comment type="pathway">
    <text evidence="6">Amino-acid biosynthesis; L-arginine biosynthesis; N(2)-acetyl-L-ornithine from L-glutamate: step 3/4.</text>
</comment>
<evidence type="ECO:0000256" key="1">
    <source>
        <dbReference type="ARBA" id="ARBA00022490"/>
    </source>
</evidence>
<keyword evidence="3 6" id="KW-0028">Amino-acid biosynthesis</keyword>
<keyword evidence="2 6" id="KW-0055">Arginine biosynthesis</keyword>
<evidence type="ECO:0000313" key="9">
    <source>
        <dbReference type="EMBL" id="MBD2499089.1"/>
    </source>
</evidence>
<dbReference type="PANTHER" id="PTHR32338:SF10">
    <property type="entry name" value="N-ACETYL-GAMMA-GLUTAMYL-PHOSPHATE REDUCTASE, CHLOROPLASTIC-RELATED"/>
    <property type="match status" value="1"/>
</dbReference>
<dbReference type="NCBIfam" id="TIGR01851">
    <property type="entry name" value="argC_other"/>
    <property type="match status" value="1"/>
</dbReference>
<evidence type="ECO:0000256" key="4">
    <source>
        <dbReference type="ARBA" id="ARBA00022857"/>
    </source>
</evidence>
<evidence type="ECO:0000256" key="2">
    <source>
        <dbReference type="ARBA" id="ARBA00022571"/>
    </source>
</evidence>
<dbReference type="EMBL" id="JACJSG010000001">
    <property type="protein sequence ID" value="MBD2499089.1"/>
    <property type="molecule type" value="Genomic_DNA"/>
</dbReference>
<dbReference type="InterPro" id="IPR058924">
    <property type="entry name" value="AGPR_dimerisation_dom"/>
</dbReference>
<feature type="domain" description="Semialdehyde dehydrogenase NAD-binding" evidence="8">
    <location>
        <begin position="5"/>
        <end position="106"/>
    </location>
</feature>
<dbReference type="InterPro" id="IPR036291">
    <property type="entry name" value="NAD(P)-bd_dom_sf"/>
</dbReference>
<evidence type="ECO:0000256" key="7">
    <source>
        <dbReference type="PROSITE-ProRule" id="PRU10010"/>
    </source>
</evidence>
<dbReference type="HAMAP" id="MF_01110">
    <property type="entry name" value="ArgC_type2"/>
    <property type="match status" value="1"/>
</dbReference>
<dbReference type="CDD" id="cd17896">
    <property type="entry name" value="AGPR_2_N"/>
    <property type="match status" value="1"/>
</dbReference>
<dbReference type="Proteomes" id="UP000661112">
    <property type="component" value="Unassembled WGS sequence"/>
</dbReference>
<evidence type="ECO:0000256" key="6">
    <source>
        <dbReference type="HAMAP-Rule" id="MF_01110"/>
    </source>
</evidence>
<dbReference type="SUPFAM" id="SSF51735">
    <property type="entry name" value="NAD(P)-binding Rossmann-fold domains"/>
    <property type="match status" value="1"/>
</dbReference>
<keyword evidence="5 6" id="KW-0560">Oxidoreductase</keyword>
<dbReference type="Pfam" id="PF01118">
    <property type="entry name" value="Semialdhyde_dh"/>
    <property type="match status" value="1"/>
</dbReference>
<dbReference type="InterPro" id="IPR010136">
    <property type="entry name" value="AGPR_type-2"/>
</dbReference>
<accession>A0ABR8CVY6</accession>
<comment type="caution">
    <text evidence="9">The sequence shown here is derived from an EMBL/GenBank/DDBJ whole genome shotgun (WGS) entry which is preliminary data.</text>
</comment>
<dbReference type="EC" id="1.2.1.38" evidence="6"/>
<dbReference type="SUPFAM" id="SSF55347">
    <property type="entry name" value="Glyceraldehyde-3-phosphate dehydrogenase-like, C-terminal domain"/>
    <property type="match status" value="1"/>
</dbReference>
<dbReference type="InterPro" id="IPR050085">
    <property type="entry name" value="AGPR"/>
</dbReference>
<dbReference type="GO" id="GO:0003942">
    <property type="term" value="F:N-acetyl-gamma-glutamyl-phosphate reductase activity"/>
    <property type="evidence" value="ECO:0007669"/>
    <property type="project" value="UniProtKB-EC"/>
</dbReference>
<sequence>MNKPKIFIDGESGTTGLQIYSRLSQRDDIELVSIEASKRKDADERAKLLNSVDVAILCLPDDAAREAVSLVNSDGVKILDASTAYRTAEGWIYGFPELNPGQREKIAKAQFVSNPGCYPTGFLACIRPLIAQGVIPGNFPVTINAVSGYSGGGKNLIQKYDSFHEQQKGVTSDYPFGIYGLQFGHKHVKEMHQHSGLASPPLFVPAVGDFEQGMLVQIPLPLWILDDPPSGEEIYQAIAQYYQAEKFVQVTPFKDTTLLRDGTFLDATAVNGTNILQIFVFANDSTKEALLVARLDNLGKGASGAAVQNLNIMLGFPEGLGL</sequence>
<comment type="function">
    <text evidence="6">Catalyzes the NADPH-dependent reduction of N-acetyl-5-glutamyl phosphate to yield N-acetyl-L-glutamate 5-semialdehyde.</text>
</comment>
<dbReference type="Pfam" id="PF22698">
    <property type="entry name" value="Semialdhyde_dhC_1"/>
    <property type="match status" value="1"/>
</dbReference>
<dbReference type="CDD" id="cd23935">
    <property type="entry name" value="AGPR_2_C"/>
    <property type="match status" value="1"/>
</dbReference>
<evidence type="ECO:0000256" key="3">
    <source>
        <dbReference type="ARBA" id="ARBA00022605"/>
    </source>
</evidence>
<dbReference type="InterPro" id="IPR023013">
    <property type="entry name" value="AGPR_AS"/>
</dbReference>
<keyword evidence="10" id="KW-1185">Reference proteome</keyword>
<comment type="subcellular location">
    <subcellularLocation>
        <location evidence="6">Cytoplasm</location>
    </subcellularLocation>
</comment>
<proteinExistence type="inferred from homology"/>
<feature type="active site" evidence="6 7">
    <location>
        <position position="117"/>
    </location>
</feature>
<name>A0ABR8CVY6_9NOST</name>
<dbReference type="InterPro" id="IPR000534">
    <property type="entry name" value="Semialdehyde_DH_NAD-bd"/>
</dbReference>
<keyword evidence="4 6" id="KW-0521">NADP</keyword>
<dbReference type="SMART" id="SM00859">
    <property type="entry name" value="Semialdhyde_dh"/>
    <property type="match status" value="1"/>
</dbReference>
<comment type="similarity">
    <text evidence="6">Belongs to the NAGSA dehydrogenase family. Type 2 subfamily.</text>
</comment>
<comment type="catalytic activity">
    <reaction evidence="6">
        <text>N-acetyl-L-glutamate 5-semialdehyde + phosphate + NADP(+) = N-acetyl-L-glutamyl 5-phosphate + NADPH + H(+)</text>
        <dbReference type="Rhea" id="RHEA:21588"/>
        <dbReference type="ChEBI" id="CHEBI:15378"/>
        <dbReference type="ChEBI" id="CHEBI:29123"/>
        <dbReference type="ChEBI" id="CHEBI:43474"/>
        <dbReference type="ChEBI" id="CHEBI:57783"/>
        <dbReference type="ChEBI" id="CHEBI:57936"/>
        <dbReference type="ChEBI" id="CHEBI:58349"/>
        <dbReference type="EC" id="1.2.1.38"/>
    </reaction>
</comment>
<gene>
    <name evidence="6 9" type="primary">argC</name>
    <name evidence="9" type="ORF">H6G83_00430</name>
</gene>
<organism evidence="9 10">
    <name type="scientific">Anabaena azotica FACHB-119</name>
    <dbReference type="NCBI Taxonomy" id="947527"/>
    <lineage>
        <taxon>Bacteria</taxon>
        <taxon>Bacillati</taxon>
        <taxon>Cyanobacteriota</taxon>
        <taxon>Cyanophyceae</taxon>
        <taxon>Nostocales</taxon>
        <taxon>Nostocaceae</taxon>
        <taxon>Anabaena</taxon>
        <taxon>Anabaena azotica</taxon>
    </lineage>
</organism>
<protein>
    <recommendedName>
        <fullName evidence="6">N-acetyl-gamma-glutamyl-phosphate reductase</fullName>
        <shortName evidence="6">AGPR</shortName>
        <ecNumber evidence="6">1.2.1.38</ecNumber>
    </recommendedName>
    <alternativeName>
        <fullName evidence="6">N-acetyl-glutamate semialdehyde dehydrogenase</fullName>
        <shortName evidence="6">NAGSA dehydrogenase</shortName>
    </alternativeName>
</protein>